<evidence type="ECO:0000313" key="2">
    <source>
        <dbReference type="Proteomes" id="UP001164746"/>
    </source>
</evidence>
<protein>
    <submittedName>
        <fullName evidence="1">Uncharacterized protein</fullName>
    </submittedName>
</protein>
<keyword evidence="2" id="KW-1185">Reference proteome</keyword>
<reference evidence="1" key="1">
    <citation type="submission" date="2022-11" db="EMBL/GenBank/DDBJ databases">
        <title>Centuries of genome instability and evolution in soft-shell clam transmissible cancer (bioRxiv).</title>
        <authorList>
            <person name="Hart S.F.M."/>
            <person name="Yonemitsu M.A."/>
            <person name="Giersch R.M."/>
            <person name="Beal B.F."/>
            <person name="Arriagada G."/>
            <person name="Davis B.W."/>
            <person name="Ostrander E.A."/>
            <person name="Goff S.P."/>
            <person name="Metzger M.J."/>
        </authorList>
    </citation>
    <scope>NUCLEOTIDE SEQUENCE</scope>
    <source>
        <strain evidence="1">MELC-2E11</strain>
        <tissue evidence="1">Siphon/mantle</tissue>
    </source>
</reference>
<gene>
    <name evidence="1" type="ORF">MAR_016954</name>
</gene>
<accession>A0ABY7EDQ3</accession>
<organism evidence="1 2">
    <name type="scientific">Mya arenaria</name>
    <name type="common">Soft-shell clam</name>
    <dbReference type="NCBI Taxonomy" id="6604"/>
    <lineage>
        <taxon>Eukaryota</taxon>
        <taxon>Metazoa</taxon>
        <taxon>Spiralia</taxon>
        <taxon>Lophotrochozoa</taxon>
        <taxon>Mollusca</taxon>
        <taxon>Bivalvia</taxon>
        <taxon>Autobranchia</taxon>
        <taxon>Heteroconchia</taxon>
        <taxon>Euheterodonta</taxon>
        <taxon>Imparidentia</taxon>
        <taxon>Neoheterodontei</taxon>
        <taxon>Myida</taxon>
        <taxon>Myoidea</taxon>
        <taxon>Myidae</taxon>
        <taxon>Mya</taxon>
    </lineage>
</organism>
<dbReference type="EMBL" id="CP111017">
    <property type="protein sequence ID" value="WAR06996.1"/>
    <property type="molecule type" value="Genomic_DNA"/>
</dbReference>
<evidence type="ECO:0000313" key="1">
    <source>
        <dbReference type="EMBL" id="WAR06996.1"/>
    </source>
</evidence>
<dbReference type="Proteomes" id="UP001164746">
    <property type="component" value="Chromosome 6"/>
</dbReference>
<name>A0ABY7EDQ3_MYAAR</name>
<sequence length="308" mass="35132">METNPVIMARRPSRRLSVAFDLTPRRESVNLLTGLPLSGRIGPETTWAPGQTVTKRQKKGDRNVIDGKSLYSIRRENIASREMKFVTTSPGEQGRQPVGNIEHLVEKNYIMGSRLKHATPEKFPNVIMRRFNRVSDHGQANSYGMPRPPTRTYFQKVMDGIKREPSVVNIQQFPSLHEPVSCSDSDEFCEILGPSSCQFCIENTNRAIGEQLQEMVFPMIDITTNKLIAPKLAKLLRKGHRHQVRRRRIQELGLDDAVPGPRRDGSHLSSSTCAKCRKDIKRSKIIVTSASERNWRLYESHQSRNDKF</sequence>
<proteinExistence type="predicted"/>